<proteinExistence type="predicted"/>
<feature type="compositionally biased region" description="Basic and acidic residues" evidence="1">
    <location>
        <begin position="1"/>
        <end position="13"/>
    </location>
</feature>
<protein>
    <submittedName>
        <fullName evidence="2">Uncharacterized protein</fullName>
    </submittedName>
</protein>
<gene>
    <name evidence="2" type="ORF">B296_00007653</name>
</gene>
<sequence>MAERGYGSGEKHFPSRISLQVTPTQQSDVVSVSVSKSSDNPTQEIGLEKALEGGFEPPGTYLGIRVSTTETVTVSVKPWKFEQSVHGASGKLNWFLHDGINGREVFSSKPSKFSLLQPRAWFRDRYSSVYRPFTKDGGVIFAGDEYGESVWWKVGPGAFGKTMGSASTAAARSVEGAERRGRNASRGKLAMWGRGLRRGSEERSGRRAEATACRLMLARTPWQEEEEEEEEDLKCKSPKSQLPQPYNELIKNHHHPNSPPNTNPPVGVTWEDRSPDESSRGFGDVVAPLLPPGTLLVKRHEVPQKILAKRFGLSTESLRCSSQGSARLDRKRGPSSDTMSEHLYLYRRVGRTRVTSLLQNLTGHQSPVVGGVVHWSIAAPTLTRRLLPTARGYYSSVGHCAYPDTPPVSSCQGVLFVGRLLCLS</sequence>
<reference evidence="2 3" key="1">
    <citation type="journal article" date="2014" name="Agronomy (Basel)">
        <title>A Draft Genome Sequence for Ensete ventricosum, the Drought-Tolerant Tree Against Hunger.</title>
        <authorList>
            <person name="Harrison J."/>
            <person name="Moore K.A."/>
            <person name="Paszkiewicz K."/>
            <person name="Jones T."/>
            <person name="Grant M."/>
            <person name="Ambacheew D."/>
            <person name="Muzemil S."/>
            <person name="Studholme D.J."/>
        </authorList>
    </citation>
    <scope>NUCLEOTIDE SEQUENCE [LARGE SCALE GENOMIC DNA]</scope>
</reference>
<evidence type="ECO:0000256" key="1">
    <source>
        <dbReference type="SAM" id="MobiDB-lite"/>
    </source>
</evidence>
<feature type="region of interest" description="Disordered" evidence="1">
    <location>
        <begin position="172"/>
        <end position="283"/>
    </location>
</feature>
<name>A0A426YF88_ENSVE</name>
<evidence type="ECO:0000313" key="2">
    <source>
        <dbReference type="EMBL" id="RRT50411.1"/>
    </source>
</evidence>
<dbReference type="PANTHER" id="PTHR31439">
    <property type="entry name" value="EXPRESSED PROTEIN"/>
    <property type="match status" value="1"/>
</dbReference>
<feature type="compositionally biased region" description="Basic and acidic residues" evidence="1">
    <location>
        <begin position="198"/>
        <end position="209"/>
    </location>
</feature>
<evidence type="ECO:0000313" key="3">
    <source>
        <dbReference type="Proteomes" id="UP000287651"/>
    </source>
</evidence>
<dbReference type="Proteomes" id="UP000287651">
    <property type="component" value="Unassembled WGS sequence"/>
</dbReference>
<feature type="region of interest" description="Disordered" evidence="1">
    <location>
        <begin position="1"/>
        <end position="25"/>
    </location>
</feature>
<dbReference type="EMBL" id="AMZH03012777">
    <property type="protein sequence ID" value="RRT50411.1"/>
    <property type="molecule type" value="Genomic_DNA"/>
</dbReference>
<dbReference type="PANTHER" id="PTHR31439:SF4">
    <property type="entry name" value="NEURONAL PAS DOMAIN PROTEIN"/>
    <property type="match status" value="1"/>
</dbReference>
<comment type="caution">
    <text evidence="2">The sequence shown here is derived from an EMBL/GenBank/DDBJ whole genome shotgun (WGS) entry which is preliminary data.</text>
</comment>
<accession>A0A426YF88</accession>
<feature type="compositionally biased region" description="Basic and acidic residues" evidence="1">
    <location>
        <begin position="270"/>
        <end position="279"/>
    </location>
</feature>
<dbReference type="AlphaFoldDB" id="A0A426YF88"/>
<feature type="compositionally biased region" description="Acidic residues" evidence="1">
    <location>
        <begin position="223"/>
        <end position="232"/>
    </location>
</feature>
<organism evidence="2 3">
    <name type="scientific">Ensete ventricosum</name>
    <name type="common">Abyssinian banana</name>
    <name type="synonym">Musa ensete</name>
    <dbReference type="NCBI Taxonomy" id="4639"/>
    <lineage>
        <taxon>Eukaryota</taxon>
        <taxon>Viridiplantae</taxon>
        <taxon>Streptophyta</taxon>
        <taxon>Embryophyta</taxon>
        <taxon>Tracheophyta</taxon>
        <taxon>Spermatophyta</taxon>
        <taxon>Magnoliopsida</taxon>
        <taxon>Liliopsida</taxon>
        <taxon>Zingiberales</taxon>
        <taxon>Musaceae</taxon>
        <taxon>Ensete</taxon>
    </lineage>
</organism>